<accession>A0A5B8FIM2</accession>
<dbReference type="SUPFAM" id="SSF53850">
    <property type="entry name" value="Periplasmic binding protein-like II"/>
    <property type="match status" value="1"/>
</dbReference>
<dbReference type="EMBL" id="CP040818">
    <property type="protein sequence ID" value="QDL93238.1"/>
    <property type="molecule type" value="Genomic_DNA"/>
</dbReference>
<protein>
    <submittedName>
        <fullName evidence="6">LysR family transcriptional regulator</fullName>
    </submittedName>
</protein>
<dbReference type="GO" id="GO:0003700">
    <property type="term" value="F:DNA-binding transcription factor activity"/>
    <property type="evidence" value="ECO:0007669"/>
    <property type="project" value="InterPro"/>
</dbReference>
<dbReference type="InterPro" id="IPR036388">
    <property type="entry name" value="WH-like_DNA-bd_sf"/>
</dbReference>
<name>A0A5B8FIM2_9RHOB</name>
<dbReference type="Pfam" id="PF00126">
    <property type="entry name" value="HTH_1"/>
    <property type="match status" value="1"/>
</dbReference>
<dbReference type="Pfam" id="PF03466">
    <property type="entry name" value="LysR_substrate"/>
    <property type="match status" value="1"/>
</dbReference>
<keyword evidence="7" id="KW-1185">Reference proteome</keyword>
<evidence type="ECO:0000259" key="5">
    <source>
        <dbReference type="PROSITE" id="PS50931"/>
    </source>
</evidence>
<sequence length="291" mass="31501">MDRFQAMTAFVRVVETGSFSQAARQVGVGQPAVSKTIAQLEDRLQVRLLIRSTHGLSPTDAGVRFYERAKTAIHEADEAETEAKGAGAGLSGRLRVCAATTFARLMIIPRLPEFLEAHPELDVDVVLDDRMIDLVSEGIDVALRMGELADSSAVARRLATGRRSVVATPAYLGKHGVPQVPADIAAHQAVVYSQLGRNWTFRKDGTEASVAVAGRVQFSAAEGIRAAVKADMGLAVTSDWMFWPELLSGEATRVLEDWELPNIDLWAVFPTGRLASAKARAFSDFVERVLG</sequence>
<dbReference type="Gene3D" id="3.40.190.290">
    <property type="match status" value="1"/>
</dbReference>
<keyword evidence="3" id="KW-0238">DNA-binding</keyword>
<evidence type="ECO:0000256" key="4">
    <source>
        <dbReference type="ARBA" id="ARBA00023163"/>
    </source>
</evidence>
<dbReference type="InterPro" id="IPR000847">
    <property type="entry name" value="LysR_HTH_N"/>
</dbReference>
<dbReference type="SUPFAM" id="SSF46785">
    <property type="entry name" value="Winged helix' DNA-binding domain"/>
    <property type="match status" value="1"/>
</dbReference>
<dbReference type="FunFam" id="1.10.10.10:FF:000001">
    <property type="entry name" value="LysR family transcriptional regulator"/>
    <property type="match status" value="1"/>
</dbReference>
<comment type="similarity">
    <text evidence="1">Belongs to the LysR transcriptional regulatory family.</text>
</comment>
<gene>
    <name evidence="6" type="ORF">FDP22_16475</name>
</gene>
<dbReference type="InterPro" id="IPR058163">
    <property type="entry name" value="LysR-type_TF_proteobact-type"/>
</dbReference>
<keyword evidence="4" id="KW-0804">Transcription</keyword>
<evidence type="ECO:0000256" key="2">
    <source>
        <dbReference type="ARBA" id="ARBA00023015"/>
    </source>
</evidence>
<dbReference type="PANTHER" id="PTHR30537:SF5">
    <property type="entry name" value="HTH-TYPE TRANSCRIPTIONAL ACTIVATOR TTDR-RELATED"/>
    <property type="match status" value="1"/>
</dbReference>
<dbReference type="InterPro" id="IPR036390">
    <property type="entry name" value="WH_DNA-bd_sf"/>
</dbReference>
<dbReference type="InterPro" id="IPR005119">
    <property type="entry name" value="LysR_subst-bd"/>
</dbReference>
<dbReference type="Proteomes" id="UP000305888">
    <property type="component" value="Chromosome"/>
</dbReference>
<dbReference type="PROSITE" id="PS50931">
    <property type="entry name" value="HTH_LYSR"/>
    <property type="match status" value="1"/>
</dbReference>
<keyword evidence="2" id="KW-0805">Transcription regulation</keyword>
<evidence type="ECO:0000256" key="1">
    <source>
        <dbReference type="ARBA" id="ARBA00009437"/>
    </source>
</evidence>
<dbReference type="GO" id="GO:0003677">
    <property type="term" value="F:DNA binding"/>
    <property type="evidence" value="ECO:0007669"/>
    <property type="project" value="UniProtKB-KW"/>
</dbReference>
<evidence type="ECO:0000256" key="3">
    <source>
        <dbReference type="ARBA" id="ARBA00023125"/>
    </source>
</evidence>
<dbReference type="PRINTS" id="PR00039">
    <property type="entry name" value="HTHLYSR"/>
</dbReference>
<feature type="domain" description="HTH lysR-type" evidence="5">
    <location>
        <begin position="1"/>
        <end position="59"/>
    </location>
</feature>
<dbReference type="Gene3D" id="1.10.10.10">
    <property type="entry name" value="Winged helix-like DNA-binding domain superfamily/Winged helix DNA-binding domain"/>
    <property type="match status" value="1"/>
</dbReference>
<dbReference type="RefSeq" id="WP_138575362.1">
    <property type="nucleotide sequence ID" value="NZ_CP040818.1"/>
</dbReference>
<reference evidence="6 7" key="1">
    <citation type="submission" date="2019-06" db="EMBL/GenBank/DDBJ databases">
        <title>Genome sequence of Rhodobacteraceae bacterium D4M1.</title>
        <authorList>
            <person name="Cao J."/>
        </authorList>
    </citation>
    <scope>NUCLEOTIDE SEQUENCE [LARGE SCALE GENOMIC DNA]</scope>
    <source>
        <strain evidence="6 7">D4M1</strain>
    </source>
</reference>
<organism evidence="6 7">
    <name type="scientific">Paroceanicella profunda</name>
    <dbReference type="NCBI Taxonomy" id="2579971"/>
    <lineage>
        <taxon>Bacteria</taxon>
        <taxon>Pseudomonadati</taxon>
        <taxon>Pseudomonadota</taxon>
        <taxon>Alphaproteobacteria</taxon>
        <taxon>Rhodobacterales</taxon>
        <taxon>Paracoccaceae</taxon>
        <taxon>Paroceanicella</taxon>
    </lineage>
</organism>
<dbReference type="OrthoDB" id="9813056at2"/>
<evidence type="ECO:0000313" key="6">
    <source>
        <dbReference type="EMBL" id="QDL93238.1"/>
    </source>
</evidence>
<proteinExistence type="inferred from homology"/>
<dbReference type="KEGG" id="ppru:FDP22_16475"/>
<dbReference type="PANTHER" id="PTHR30537">
    <property type="entry name" value="HTH-TYPE TRANSCRIPTIONAL REGULATOR"/>
    <property type="match status" value="1"/>
</dbReference>
<dbReference type="CDD" id="cd08422">
    <property type="entry name" value="PBP2_CrgA_like"/>
    <property type="match status" value="1"/>
</dbReference>
<dbReference type="AlphaFoldDB" id="A0A5B8FIM2"/>
<evidence type="ECO:0000313" key="7">
    <source>
        <dbReference type="Proteomes" id="UP000305888"/>
    </source>
</evidence>